<dbReference type="GO" id="GO:0005085">
    <property type="term" value="F:guanyl-nucleotide exchange factor activity"/>
    <property type="evidence" value="ECO:0007669"/>
    <property type="project" value="UniProtKB-KW"/>
</dbReference>
<evidence type="ECO:0000256" key="9">
    <source>
        <dbReference type="ARBA" id="ARBA00023242"/>
    </source>
</evidence>
<comment type="subcellular location">
    <subcellularLocation>
        <location evidence="1">Nucleus</location>
    </subcellularLocation>
</comment>
<dbReference type="GO" id="GO:0007264">
    <property type="term" value="P:small GTPase-mediated signal transduction"/>
    <property type="evidence" value="ECO:0007669"/>
    <property type="project" value="InterPro"/>
</dbReference>
<dbReference type="GO" id="GO:0015031">
    <property type="term" value="P:protein transport"/>
    <property type="evidence" value="ECO:0007669"/>
    <property type="project" value="UniProtKB-KW"/>
</dbReference>
<dbReference type="Proteomes" id="UP000218231">
    <property type="component" value="Unassembled WGS sequence"/>
</dbReference>
<dbReference type="Gene3D" id="2.170.150.10">
    <property type="entry name" value="Metal Binding Protein, Guanine Nucleotide Exchange Factor, Chain A"/>
    <property type="match status" value="1"/>
</dbReference>
<gene>
    <name evidence="11" type="ORF">WR25_01731</name>
</gene>
<dbReference type="AlphaFoldDB" id="A0A2A2LRM2"/>
<keyword evidence="4" id="KW-0344">Guanine-nucleotide releasing factor</keyword>
<keyword evidence="3" id="KW-0813">Transport</keyword>
<evidence type="ECO:0000256" key="7">
    <source>
        <dbReference type="ARBA" id="ARBA00023159"/>
    </source>
</evidence>
<accession>A0A2A2LRM2</accession>
<organism evidence="11 12">
    <name type="scientific">Diploscapter pachys</name>
    <dbReference type="NCBI Taxonomy" id="2018661"/>
    <lineage>
        <taxon>Eukaryota</taxon>
        <taxon>Metazoa</taxon>
        <taxon>Ecdysozoa</taxon>
        <taxon>Nematoda</taxon>
        <taxon>Chromadorea</taxon>
        <taxon>Rhabditida</taxon>
        <taxon>Rhabditina</taxon>
        <taxon>Rhabditomorpha</taxon>
        <taxon>Rhabditoidea</taxon>
        <taxon>Rhabditidae</taxon>
        <taxon>Diploscapter</taxon>
    </lineage>
</organism>
<dbReference type="GO" id="GO:0008270">
    <property type="term" value="F:zinc ion binding"/>
    <property type="evidence" value="ECO:0007669"/>
    <property type="project" value="TreeGrafter"/>
</dbReference>
<evidence type="ECO:0000256" key="5">
    <source>
        <dbReference type="ARBA" id="ARBA00022927"/>
    </source>
</evidence>
<comment type="caution">
    <text evidence="11">The sequence shown here is derived from an EMBL/GenBank/DDBJ whole genome shotgun (WGS) entry which is preliminary data.</text>
</comment>
<dbReference type="PANTHER" id="PTHR13276">
    <property type="entry name" value="GUANINE NUCLEOTIDE EXCHANGE FACTOR MSS4"/>
    <property type="match status" value="1"/>
</dbReference>
<protein>
    <submittedName>
        <fullName evidence="11">Uncharacterized protein</fullName>
    </submittedName>
</protein>
<dbReference type="Pfam" id="PF04421">
    <property type="entry name" value="Mss4"/>
    <property type="match status" value="1"/>
</dbReference>
<evidence type="ECO:0000256" key="8">
    <source>
        <dbReference type="ARBA" id="ARBA00023163"/>
    </source>
</evidence>
<dbReference type="InterPro" id="IPR011425">
    <property type="entry name" value="Med9"/>
</dbReference>
<comment type="similarity">
    <text evidence="2">Belongs to the Mediator complex subunit 9 family.</text>
</comment>
<dbReference type="GO" id="GO:0006892">
    <property type="term" value="P:post-Golgi vesicle-mediated transport"/>
    <property type="evidence" value="ECO:0007669"/>
    <property type="project" value="TreeGrafter"/>
</dbReference>
<sequence length="225" mass="24931">MSSGSTPALSAFSAVSTANLQPETVCLAKLDKIYLDLLHATTSVEKGNSAEVNANLRQLEAGIEQLREAVKAIADVDTNQQKQINKIKSLYKQIKQKDELIESFKQSDFVQSGNSLHSARYETLICEICSSVVIRKGADSTWTETQFELPLPRQDKNVDHTQKESVSGFWSIVDMYTFENVGFTHAVDGIKYLTCADCEFGPIGYVDSSTKLCLLAPVRLKVKEE</sequence>
<dbReference type="PANTHER" id="PTHR13276:SF0">
    <property type="entry name" value="GUANINE NUCLEOTIDE EXCHANGE FACTOR MSS4"/>
    <property type="match status" value="1"/>
</dbReference>
<evidence type="ECO:0000313" key="12">
    <source>
        <dbReference type="Proteomes" id="UP000218231"/>
    </source>
</evidence>
<keyword evidence="12" id="KW-1185">Reference proteome</keyword>
<dbReference type="GO" id="GO:0005829">
    <property type="term" value="C:cytosol"/>
    <property type="evidence" value="ECO:0007669"/>
    <property type="project" value="TreeGrafter"/>
</dbReference>
<dbReference type="OrthoDB" id="30840at2759"/>
<keyword evidence="6" id="KW-0805">Transcription regulation</keyword>
<dbReference type="GO" id="GO:0003712">
    <property type="term" value="F:transcription coregulator activity"/>
    <property type="evidence" value="ECO:0007669"/>
    <property type="project" value="InterPro"/>
</dbReference>
<dbReference type="PROSITE" id="PS51796">
    <property type="entry name" value="MSS4"/>
    <property type="match status" value="1"/>
</dbReference>
<evidence type="ECO:0000256" key="1">
    <source>
        <dbReference type="ARBA" id="ARBA00004123"/>
    </source>
</evidence>
<evidence type="ECO:0000256" key="6">
    <source>
        <dbReference type="ARBA" id="ARBA00023015"/>
    </source>
</evidence>
<evidence type="ECO:0000256" key="2">
    <source>
        <dbReference type="ARBA" id="ARBA00008089"/>
    </source>
</evidence>
<reference evidence="11 12" key="1">
    <citation type="journal article" date="2017" name="Curr. Biol.">
        <title>Genome architecture and evolution of a unichromosomal asexual nematode.</title>
        <authorList>
            <person name="Fradin H."/>
            <person name="Zegar C."/>
            <person name="Gutwein M."/>
            <person name="Lucas J."/>
            <person name="Kovtun M."/>
            <person name="Corcoran D."/>
            <person name="Baugh L.R."/>
            <person name="Kiontke K."/>
            <person name="Gunsalus K."/>
            <person name="Fitch D.H."/>
            <person name="Piano F."/>
        </authorList>
    </citation>
    <scope>NUCLEOTIDE SEQUENCE [LARGE SCALE GENOMIC DNA]</scope>
    <source>
        <strain evidence="11">PF1309</strain>
    </source>
</reference>
<proteinExistence type="inferred from homology"/>
<feature type="coiled-coil region" evidence="10">
    <location>
        <begin position="49"/>
        <end position="76"/>
    </location>
</feature>
<evidence type="ECO:0000313" key="11">
    <source>
        <dbReference type="EMBL" id="PAV88863.1"/>
    </source>
</evidence>
<dbReference type="InterPro" id="IPR007515">
    <property type="entry name" value="Mss4"/>
</dbReference>
<keyword evidence="5" id="KW-0653">Protein transport</keyword>
<dbReference type="GO" id="GO:0016592">
    <property type="term" value="C:mediator complex"/>
    <property type="evidence" value="ECO:0007669"/>
    <property type="project" value="InterPro"/>
</dbReference>
<evidence type="ECO:0000256" key="3">
    <source>
        <dbReference type="ARBA" id="ARBA00022448"/>
    </source>
</evidence>
<name>A0A2A2LRM2_9BILA</name>
<dbReference type="GO" id="GO:0016020">
    <property type="term" value="C:membrane"/>
    <property type="evidence" value="ECO:0007669"/>
    <property type="project" value="TreeGrafter"/>
</dbReference>
<dbReference type="InterPro" id="IPR011323">
    <property type="entry name" value="Mss4/transl-control_tumour"/>
</dbReference>
<evidence type="ECO:0000256" key="4">
    <source>
        <dbReference type="ARBA" id="ARBA00022658"/>
    </source>
</evidence>
<dbReference type="EMBL" id="LIAE01006488">
    <property type="protein sequence ID" value="PAV88863.1"/>
    <property type="molecule type" value="Genomic_DNA"/>
</dbReference>
<dbReference type="Pfam" id="PF07544">
    <property type="entry name" value="Med9"/>
    <property type="match status" value="1"/>
</dbReference>
<evidence type="ECO:0000256" key="10">
    <source>
        <dbReference type="SAM" id="Coils"/>
    </source>
</evidence>
<keyword evidence="8" id="KW-0804">Transcription</keyword>
<keyword evidence="10" id="KW-0175">Coiled coil</keyword>
<dbReference type="SUPFAM" id="SSF51316">
    <property type="entry name" value="Mss4-like"/>
    <property type="match status" value="1"/>
</dbReference>
<keyword evidence="7" id="KW-0010">Activator</keyword>
<keyword evidence="9" id="KW-0539">Nucleus</keyword>
<dbReference type="FunFam" id="2.170.150.10:FF:000005">
    <property type="entry name" value="Guanine nucleotide exchange factor MSS4"/>
    <property type="match status" value="1"/>
</dbReference>
<dbReference type="InterPro" id="IPR011057">
    <property type="entry name" value="Mss4-like_sf"/>
</dbReference>
<dbReference type="GO" id="GO:0006357">
    <property type="term" value="P:regulation of transcription by RNA polymerase II"/>
    <property type="evidence" value="ECO:0007669"/>
    <property type="project" value="InterPro"/>
</dbReference>
<dbReference type="STRING" id="2018661.A0A2A2LRM2"/>